<keyword evidence="4" id="KW-1185">Reference proteome</keyword>
<dbReference type="GO" id="GO:0016740">
    <property type="term" value="F:transferase activity"/>
    <property type="evidence" value="ECO:0007669"/>
    <property type="project" value="UniProtKB-KW"/>
</dbReference>
<dbReference type="CDD" id="cd00291">
    <property type="entry name" value="SirA_YedF_YeeD"/>
    <property type="match status" value="1"/>
</dbReference>
<dbReference type="InterPro" id="IPR001455">
    <property type="entry name" value="TusA-like"/>
</dbReference>
<evidence type="ECO:0000259" key="2">
    <source>
        <dbReference type="Pfam" id="PF01206"/>
    </source>
</evidence>
<dbReference type="Proteomes" id="UP000190460">
    <property type="component" value="Unassembled WGS sequence"/>
</dbReference>
<feature type="domain" description="UPF0033" evidence="2">
    <location>
        <begin position="6"/>
        <end position="72"/>
    </location>
</feature>
<dbReference type="RefSeq" id="WP_078920849.1">
    <property type="nucleotide sequence ID" value="NZ_FUYB01000001.1"/>
</dbReference>
<evidence type="ECO:0000256" key="1">
    <source>
        <dbReference type="ARBA" id="ARBA00008984"/>
    </source>
</evidence>
<name>A0A1T4VUW7_9GAMM</name>
<dbReference type="OrthoDB" id="9797352at2"/>
<dbReference type="InterPro" id="IPR036868">
    <property type="entry name" value="TusA-like_sf"/>
</dbReference>
<accession>A0A1T4VUW7</accession>
<dbReference type="Gene3D" id="3.30.110.40">
    <property type="entry name" value="TusA-like domain"/>
    <property type="match status" value="1"/>
</dbReference>
<comment type="similarity">
    <text evidence="1">Belongs to the sulfur carrier protein TusA family.</text>
</comment>
<dbReference type="EMBL" id="FUYB01000001">
    <property type="protein sequence ID" value="SKA68746.1"/>
    <property type="molecule type" value="Genomic_DNA"/>
</dbReference>
<dbReference type="SUPFAM" id="SSF64307">
    <property type="entry name" value="SirA-like"/>
    <property type="match status" value="1"/>
</dbReference>
<dbReference type="PANTHER" id="PTHR33279">
    <property type="entry name" value="SULFUR CARRIER PROTEIN YEDF-RELATED"/>
    <property type="match status" value="1"/>
</dbReference>
<proteinExistence type="inferred from homology"/>
<organism evidence="3 4">
    <name type="scientific">Thiothrix eikelboomii</name>
    <dbReference type="NCBI Taxonomy" id="92487"/>
    <lineage>
        <taxon>Bacteria</taxon>
        <taxon>Pseudomonadati</taxon>
        <taxon>Pseudomonadota</taxon>
        <taxon>Gammaproteobacteria</taxon>
        <taxon>Thiotrichales</taxon>
        <taxon>Thiotrichaceae</taxon>
        <taxon>Thiothrix</taxon>
    </lineage>
</organism>
<protein>
    <submittedName>
        <fullName evidence="3">TusA-related sulfurtransferase</fullName>
    </submittedName>
</protein>
<dbReference type="PANTHER" id="PTHR33279:SF6">
    <property type="entry name" value="SULFUR CARRIER PROTEIN YEDF-RELATED"/>
    <property type="match status" value="1"/>
</dbReference>
<gene>
    <name evidence="3" type="ORF">SAMN02745130_00350</name>
</gene>
<dbReference type="Pfam" id="PF01206">
    <property type="entry name" value="TusA"/>
    <property type="match status" value="1"/>
</dbReference>
<reference evidence="3 4" key="1">
    <citation type="submission" date="2017-02" db="EMBL/GenBank/DDBJ databases">
        <authorList>
            <person name="Peterson S.W."/>
        </authorList>
    </citation>
    <scope>NUCLEOTIDE SEQUENCE [LARGE SCALE GENOMIC DNA]</scope>
    <source>
        <strain evidence="3 4">ATCC 49788</strain>
    </source>
</reference>
<sequence length="78" mass="8749">MSQTVTLDARRLLCPLPVIRVQQAIEQLPVGTILTVYCTDPGALHDVPAWARIHGHTLLETRTEGRDYIISLQLETSR</sequence>
<dbReference type="AlphaFoldDB" id="A0A1T4VUW7"/>
<evidence type="ECO:0000313" key="3">
    <source>
        <dbReference type="EMBL" id="SKA68746.1"/>
    </source>
</evidence>
<evidence type="ECO:0000313" key="4">
    <source>
        <dbReference type="Proteomes" id="UP000190460"/>
    </source>
</evidence>
<dbReference type="STRING" id="92487.SAMN02745130_00350"/>
<keyword evidence="3" id="KW-0808">Transferase</keyword>